<keyword evidence="3" id="KW-0732">Signal</keyword>
<feature type="domain" description="SGNH hydrolase-type esterase" evidence="4">
    <location>
        <begin position="403"/>
        <end position="652"/>
    </location>
</feature>
<dbReference type="Pfam" id="PF13472">
    <property type="entry name" value="Lipase_GDSL_2"/>
    <property type="match status" value="1"/>
</dbReference>
<dbReference type="EMBL" id="JAUSUZ010000001">
    <property type="protein sequence ID" value="MDQ0364146.1"/>
    <property type="molecule type" value="Genomic_DNA"/>
</dbReference>
<name>A0AAE3VUN4_9ACTN</name>
<feature type="disulfide bond" evidence="2">
    <location>
        <begin position="432"/>
        <end position="456"/>
    </location>
</feature>
<dbReference type="InterPro" id="IPR013830">
    <property type="entry name" value="SGNH_hydro"/>
</dbReference>
<dbReference type="InterPro" id="IPR037460">
    <property type="entry name" value="SEST-like"/>
</dbReference>
<dbReference type="PANTHER" id="PTHR37981">
    <property type="entry name" value="LIPASE 2"/>
    <property type="match status" value="1"/>
</dbReference>
<feature type="chain" id="PRO_5041970261" description="SGNH hydrolase-type esterase domain-containing protein" evidence="3">
    <location>
        <begin position="38"/>
        <end position="963"/>
    </location>
</feature>
<evidence type="ECO:0000313" key="6">
    <source>
        <dbReference type="Proteomes" id="UP001240236"/>
    </source>
</evidence>
<dbReference type="PANTHER" id="PTHR37981:SF1">
    <property type="entry name" value="SGNH HYDROLASE-TYPE ESTERASE DOMAIN-CONTAINING PROTEIN"/>
    <property type="match status" value="1"/>
</dbReference>
<keyword evidence="6" id="KW-1185">Reference proteome</keyword>
<dbReference type="InterPro" id="IPR006311">
    <property type="entry name" value="TAT_signal"/>
</dbReference>
<evidence type="ECO:0000256" key="2">
    <source>
        <dbReference type="PIRSR" id="PIRSR637460-2"/>
    </source>
</evidence>
<feature type="disulfide bond" evidence="2">
    <location>
        <begin position="583"/>
        <end position="629"/>
    </location>
</feature>
<accession>A0AAE3VUN4</accession>
<dbReference type="GO" id="GO:0006629">
    <property type="term" value="P:lipid metabolic process"/>
    <property type="evidence" value="ECO:0007669"/>
    <property type="project" value="TreeGrafter"/>
</dbReference>
<feature type="active site" description="Nucleophile" evidence="1">
    <location>
        <position position="407"/>
    </location>
</feature>
<dbReference type="GO" id="GO:0016788">
    <property type="term" value="F:hydrolase activity, acting on ester bonds"/>
    <property type="evidence" value="ECO:0007669"/>
    <property type="project" value="InterPro"/>
</dbReference>
<comment type="caution">
    <text evidence="5">The sequence shown here is derived from an EMBL/GenBank/DDBJ whole genome shotgun (WGS) entry which is preliminary data.</text>
</comment>
<dbReference type="CDD" id="cd01823">
    <property type="entry name" value="SEST_like"/>
    <property type="match status" value="1"/>
</dbReference>
<dbReference type="GO" id="GO:0005975">
    <property type="term" value="P:carbohydrate metabolic process"/>
    <property type="evidence" value="ECO:0007669"/>
    <property type="project" value="UniProtKB-ARBA"/>
</dbReference>
<dbReference type="InterPro" id="IPR013783">
    <property type="entry name" value="Ig-like_fold"/>
</dbReference>
<feature type="signal peptide" evidence="3">
    <location>
        <begin position="1"/>
        <end position="37"/>
    </location>
</feature>
<sequence>MKDAIPRRRRSHRRALLAAAAASVLIAGFAVPQVANAAEPVRVPLDTVPASDIQASFGTLRDDLPSVNGVVAANGALYTGVGSQIMRMDPKTGATTPIAGAAGQSGCADATNGAGARFGLYDNVYTWNGSFPTPIGFDGRLLYVRDDLCGIRSVDPVTGATTTLTGLPIKEHSTTPWRATVAGGTMYILDNPEDAPYKLYQRDLATGVTTVLTDKIPTLPAPGPTEPYYSDEFIGTIVADEEAVWLWGVRLYRVDRKTGEITSRQFPFNARPLATYRGNAPQHDGHITVVGDWFYFAVQDNQDFPSLARLNKNTGEEQWLVGRDAEPLGLHDDAGGWLSEITGVTSDGTRVYVAQDITSGPAIVHTVDLVRVPAAPPTTAEPEPTTEPAPEPTPVQLRDEYIALGDSYSSGFGMGDYDWATHPDTWGTDNDCQRSSLAYSRWVALDFDLHRKARACQGGVTDDFFVSRDRREGAPWGELPQLDHLSERTALVTMTIGGNDSGFSDIYLNCMIDTSCHTRDNIRKSLADAFARLDGATGTDSIHSYAQIFDETLRRAPYAQRVIVGYPAFFPSNPGTGIIDGRCEGISTSTQVWIREKTLQLNAIIKRNAESHGFRYVDPNPRFAGHEFCGGSDEWFYGVLHPGKVHPTLTGHLAIADAIKDRLSNETRPGYVVHPEETVKTTTTVPAGLQSLHADIEWPGSDIQLTLTSPSGVVYSRTARPGGATGAFGPTWDRLDVPNPEAGVWTVSMFGADVDPQGEQALLNVVPVEKPNKAPAGGFDMTLSNGTLTLDGSAAKDSDGTIKDHEWYVEYADGTGVRATGKKATVTVTPGAGFTVTQVVRDDDASTAFTTKTVAGARVDVKPFLADNTIHAKAPGVTPIAIISTAELDATKIDLSSLRVGPAAARSYVAVQVDLNADRKPDLLIYPDTSAMGLKPGDTSLTVTGRTKAGAWFTGADRVRVLK</sequence>
<dbReference type="InterPro" id="IPR036514">
    <property type="entry name" value="SGNH_hydro_sf"/>
</dbReference>
<dbReference type="Proteomes" id="UP001240236">
    <property type="component" value="Unassembled WGS sequence"/>
</dbReference>
<dbReference type="AlphaFoldDB" id="A0AAE3VUN4"/>
<evidence type="ECO:0000259" key="4">
    <source>
        <dbReference type="Pfam" id="PF13472"/>
    </source>
</evidence>
<dbReference type="Gene3D" id="2.60.40.10">
    <property type="entry name" value="Immunoglobulins"/>
    <property type="match status" value="1"/>
</dbReference>
<dbReference type="SUPFAM" id="SSF69304">
    <property type="entry name" value="Tricorn protease N-terminal domain"/>
    <property type="match status" value="1"/>
</dbReference>
<evidence type="ECO:0000256" key="1">
    <source>
        <dbReference type="PIRSR" id="PIRSR637460-1"/>
    </source>
</evidence>
<evidence type="ECO:0000313" key="5">
    <source>
        <dbReference type="EMBL" id="MDQ0364146.1"/>
    </source>
</evidence>
<reference evidence="5 6" key="1">
    <citation type="submission" date="2023-07" db="EMBL/GenBank/DDBJ databases">
        <title>Sequencing the genomes of 1000 actinobacteria strains.</title>
        <authorList>
            <person name="Klenk H.-P."/>
        </authorList>
    </citation>
    <scope>NUCLEOTIDE SEQUENCE [LARGE SCALE GENOMIC DNA]</scope>
    <source>
        <strain evidence="5 6">DSM 44709</strain>
    </source>
</reference>
<protein>
    <recommendedName>
        <fullName evidence="4">SGNH hydrolase-type esterase domain-containing protein</fullName>
    </recommendedName>
</protein>
<dbReference type="Gene3D" id="3.40.50.1110">
    <property type="entry name" value="SGNH hydrolase"/>
    <property type="match status" value="1"/>
</dbReference>
<gene>
    <name evidence="5" type="ORF">J2S42_000815</name>
</gene>
<dbReference type="RefSeq" id="WP_307235317.1">
    <property type="nucleotide sequence ID" value="NZ_JAUSUZ010000001.1"/>
</dbReference>
<dbReference type="SUPFAM" id="SSF52266">
    <property type="entry name" value="SGNH hydrolase"/>
    <property type="match status" value="1"/>
</dbReference>
<feature type="disulfide bond" evidence="2">
    <location>
        <begin position="510"/>
        <end position="516"/>
    </location>
</feature>
<feature type="active site" evidence="1">
    <location>
        <position position="646"/>
    </location>
</feature>
<proteinExistence type="predicted"/>
<dbReference type="PROSITE" id="PS51318">
    <property type="entry name" value="TAT"/>
    <property type="match status" value="1"/>
</dbReference>
<keyword evidence="2" id="KW-1015">Disulfide bond</keyword>
<organism evidence="5 6">
    <name type="scientific">Catenuloplanes indicus</name>
    <dbReference type="NCBI Taxonomy" id="137267"/>
    <lineage>
        <taxon>Bacteria</taxon>
        <taxon>Bacillati</taxon>
        <taxon>Actinomycetota</taxon>
        <taxon>Actinomycetes</taxon>
        <taxon>Micromonosporales</taxon>
        <taxon>Micromonosporaceae</taxon>
        <taxon>Catenuloplanes</taxon>
    </lineage>
</organism>
<evidence type="ECO:0000256" key="3">
    <source>
        <dbReference type="SAM" id="SignalP"/>
    </source>
</evidence>